<dbReference type="InterPro" id="IPR027330">
    <property type="entry name" value="TPX2_central_dom"/>
</dbReference>
<dbReference type="Proteomes" id="UP001314170">
    <property type="component" value="Unassembled WGS sequence"/>
</dbReference>
<dbReference type="GO" id="GO:0005819">
    <property type="term" value="C:spindle"/>
    <property type="evidence" value="ECO:0007669"/>
    <property type="project" value="InterPro"/>
</dbReference>
<protein>
    <recommendedName>
        <fullName evidence="2">TPX2 central domain-containing protein</fullName>
    </recommendedName>
</protein>
<dbReference type="GO" id="GO:0008017">
    <property type="term" value="F:microtubule binding"/>
    <property type="evidence" value="ECO:0007669"/>
    <property type="project" value="TreeGrafter"/>
</dbReference>
<dbReference type="GO" id="GO:0060236">
    <property type="term" value="P:regulation of mitotic spindle organization"/>
    <property type="evidence" value="ECO:0007669"/>
    <property type="project" value="InterPro"/>
</dbReference>
<dbReference type="Pfam" id="PF12214">
    <property type="entry name" value="TPX2_importin"/>
    <property type="match status" value="1"/>
</dbReference>
<evidence type="ECO:0000259" key="2">
    <source>
        <dbReference type="Pfam" id="PF12214"/>
    </source>
</evidence>
<dbReference type="GO" id="GO:0005880">
    <property type="term" value="C:nuclear microtubule"/>
    <property type="evidence" value="ECO:0007669"/>
    <property type="project" value="TreeGrafter"/>
</dbReference>
<evidence type="ECO:0000313" key="4">
    <source>
        <dbReference type="Proteomes" id="UP001314170"/>
    </source>
</evidence>
<dbReference type="GO" id="GO:0090307">
    <property type="term" value="P:mitotic spindle assembly"/>
    <property type="evidence" value="ECO:0007669"/>
    <property type="project" value="TreeGrafter"/>
</dbReference>
<feature type="domain" description="TPX2 central" evidence="2">
    <location>
        <begin position="5"/>
        <end position="49"/>
    </location>
</feature>
<feature type="region of interest" description="Disordered" evidence="1">
    <location>
        <begin position="89"/>
        <end position="108"/>
    </location>
</feature>
<comment type="caution">
    <text evidence="3">The sequence shown here is derived from an EMBL/GenBank/DDBJ whole genome shotgun (WGS) entry which is preliminary data.</text>
</comment>
<dbReference type="PANTHER" id="PTHR14326">
    <property type="entry name" value="TARGETING PROTEIN FOR XKLP2"/>
    <property type="match status" value="1"/>
</dbReference>
<accession>A0AAV1RH72</accession>
<evidence type="ECO:0000256" key="1">
    <source>
        <dbReference type="SAM" id="MobiDB-lite"/>
    </source>
</evidence>
<dbReference type="PANTHER" id="PTHR14326:SF15">
    <property type="entry name" value="OS06G0130200 PROTEIN"/>
    <property type="match status" value="1"/>
</dbReference>
<organism evidence="3 4">
    <name type="scientific">Dovyalis caffra</name>
    <dbReference type="NCBI Taxonomy" id="77055"/>
    <lineage>
        <taxon>Eukaryota</taxon>
        <taxon>Viridiplantae</taxon>
        <taxon>Streptophyta</taxon>
        <taxon>Embryophyta</taxon>
        <taxon>Tracheophyta</taxon>
        <taxon>Spermatophyta</taxon>
        <taxon>Magnoliopsida</taxon>
        <taxon>eudicotyledons</taxon>
        <taxon>Gunneridae</taxon>
        <taxon>Pentapetalae</taxon>
        <taxon>rosids</taxon>
        <taxon>fabids</taxon>
        <taxon>Malpighiales</taxon>
        <taxon>Salicaceae</taxon>
        <taxon>Flacourtieae</taxon>
        <taxon>Dovyalis</taxon>
    </lineage>
</organism>
<feature type="compositionally biased region" description="Polar residues" evidence="1">
    <location>
        <begin position="89"/>
        <end position="99"/>
    </location>
</feature>
<evidence type="ECO:0000313" key="3">
    <source>
        <dbReference type="EMBL" id="CAK7335388.1"/>
    </source>
</evidence>
<proteinExistence type="predicted"/>
<name>A0AAV1RH72_9ROSI</name>
<dbReference type="EMBL" id="CAWUPB010000994">
    <property type="protein sequence ID" value="CAK7335388.1"/>
    <property type="molecule type" value="Genomic_DNA"/>
</dbReference>
<keyword evidence="4" id="KW-1185">Reference proteome</keyword>
<dbReference type="InterPro" id="IPR009675">
    <property type="entry name" value="TPX2_fam"/>
</dbReference>
<dbReference type="AlphaFoldDB" id="A0AAV1RH72"/>
<dbReference type="GO" id="GO:0030295">
    <property type="term" value="F:protein kinase activator activity"/>
    <property type="evidence" value="ECO:0007669"/>
    <property type="project" value="TreeGrafter"/>
</dbReference>
<gene>
    <name evidence="3" type="ORF">DCAF_LOCUS10380</name>
</gene>
<sequence length="108" mass="12596">MDPSKQDGCSATHIFKARPLNKKIFSSRGEMGVFRNSKRETTVPMEFNFHTEKRFQHNPPIDLFSKMVHLVKERQSMFDGKQQIQYGSNVGTNEVGNQLSRREWEYDG</sequence>
<reference evidence="3 4" key="1">
    <citation type="submission" date="2024-01" db="EMBL/GenBank/DDBJ databases">
        <authorList>
            <person name="Waweru B."/>
        </authorList>
    </citation>
    <scope>NUCLEOTIDE SEQUENCE [LARGE SCALE GENOMIC DNA]</scope>
</reference>